<feature type="region of interest" description="Disordered" evidence="1">
    <location>
        <begin position="213"/>
        <end position="254"/>
    </location>
</feature>
<feature type="compositionally biased region" description="Basic and acidic residues" evidence="1">
    <location>
        <begin position="228"/>
        <end position="238"/>
    </location>
</feature>
<sequence>MSAWVLFHPLDVVTFRDGRPFTTGMTATAHTTLPRPTSTGGALRAVFGVNPLRIAGPVLVRTGGPRARVLLPAPADLVVDDGVPRRLCSPGSSESSESPGPPGSPGDAGGLGRRAGGPSGVDTGAEPFLPAGVASDLDFRPTGPHGPGGARSTVSGEFPESGERAGSGEFPAVGPGRFEFLAGTGEPSGAYLPADVISRYLDGDSSRALEHLEASGASAAEASGAGARQREPLVRESRLGIARHARSSRDGAGRTTLPGFLYQADFWRPSESGYGNTAGSAGVAFGCRVWFDSAVPPSASTMVRLGGEARQAAVTVVPEGAGTGLPALPTAPRRFPGGRVLLYLATPAVFRDGWLPEIPNGAKLRGACTLGPEVITGLDGGTRRARPLRWAVAAGSVYFLEFDDPARAELFARQTHGQCLPQALDRGHPTDWMRTVGFGLCLVGRW</sequence>
<comment type="caution">
    <text evidence="2">The sequence shown here is derived from an EMBL/GenBank/DDBJ whole genome shotgun (WGS) entry which is preliminary data.</text>
</comment>
<organism evidence="2 3">
    <name type="scientific">Protofrankia coriariae</name>
    <dbReference type="NCBI Taxonomy" id="1562887"/>
    <lineage>
        <taxon>Bacteria</taxon>
        <taxon>Bacillati</taxon>
        <taxon>Actinomycetota</taxon>
        <taxon>Actinomycetes</taxon>
        <taxon>Frankiales</taxon>
        <taxon>Frankiaceae</taxon>
        <taxon>Protofrankia</taxon>
    </lineage>
</organism>
<evidence type="ECO:0008006" key="4">
    <source>
        <dbReference type="Google" id="ProtNLM"/>
    </source>
</evidence>
<feature type="compositionally biased region" description="Low complexity" evidence="1">
    <location>
        <begin position="89"/>
        <end position="98"/>
    </location>
</feature>
<proteinExistence type="predicted"/>
<protein>
    <recommendedName>
        <fullName evidence="4">CRISPR-associated protein Cmr3</fullName>
    </recommendedName>
</protein>
<feature type="compositionally biased region" description="Low complexity" evidence="1">
    <location>
        <begin position="214"/>
        <end position="227"/>
    </location>
</feature>
<feature type="compositionally biased region" description="Gly residues" evidence="1">
    <location>
        <begin position="106"/>
        <end position="119"/>
    </location>
</feature>
<gene>
    <name evidence="2" type="ORF">FrCorBMG51_00325</name>
</gene>
<keyword evidence="3" id="KW-1185">Reference proteome</keyword>
<dbReference type="EMBL" id="JWIO01000001">
    <property type="protein sequence ID" value="KLL13031.1"/>
    <property type="molecule type" value="Genomic_DNA"/>
</dbReference>
<evidence type="ECO:0000313" key="2">
    <source>
        <dbReference type="EMBL" id="KLL13031.1"/>
    </source>
</evidence>
<feature type="region of interest" description="Disordered" evidence="1">
    <location>
        <begin position="81"/>
        <end position="171"/>
    </location>
</feature>
<name>A0ABR5F8H5_9ACTN</name>
<evidence type="ECO:0000313" key="3">
    <source>
        <dbReference type="Proteomes" id="UP000035425"/>
    </source>
</evidence>
<dbReference type="Pfam" id="PF09700">
    <property type="entry name" value="Cas_Cmr3"/>
    <property type="match status" value="2"/>
</dbReference>
<dbReference type="Gene3D" id="3.30.70.2940">
    <property type="match status" value="1"/>
</dbReference>
<dbReference type="Proteomes" id="UP000035425">
    <property type="component" value="Unassembled WGS sequence"/>
</dbReference>
<evidence type="ECO:0000256" key="1">
    <source>
        <dbReference type="SAM" id="MobiDB-lite"/>
    </source>
</evidence>
<reference evidence="2 3" key="1">
    <citation type="submission" date="2014-12" db="EMBL/GenBank/DDBJ databases">
        <title>Frankia sp. BMG5.1 draft genome.</title>
        <authorList>
            <person name="Gtari M."/>
            <person name="Ghodhbane-Gtari F."/>
            <person name="Nouioui I."/>
            <person name="Ktari A."/>
            <person name="Hezbri K."/>
            <person name="Mimouni W."/>
            <person name="Sbissi I."/>
            <person name="Ayari A."/>
            <person name="Yamanaka T."/>
            <person name="Normand P."/>
            <person name="Tisa L.S."/>
            <person name="Boudabous A."/>
        </authorList>
    </citation>
    <scope>NUCLEOTIDE SEQUENCE [LARGE SCALE GENOMIC DNA]</scope>
    <source>
        <strain evidence="2 3">BMG5.1</strain>
    </source>
</reference>
<dbReference type="Gene3D" id="2.60.40.4350">
    <property type="match status" value="1"/>
</dbReference>
<dbReference type="InterPro" id="IPR019117">
    <property type="entry name" value="CRISPR-assoc_protein_Cmr3"/>
</dbReference>
<accession>A0ABR5F8H5</accession>